<dbReference type="InterPro" id="IPR038503">
    <property type="entry name" value="SpoIIIAH_sf"/>
</dbReference>
<evidence type="ECO:0000313" key="2">
    <source>
        <dbReference type="EMBL" id="MDQ0175139.1"/>
    </source>
</evidence>
<keyword evidence="3" id="KW-1185">Reference proteome</keyword>
<sequence length="184" mass="20786">MLLKKQTVWLLTMLSLIVVLSVYYVMQDPDETADVAMDQKEDKQLEEDAAVEGENDEVITEHVGDDAFEAMRLEINDERSKMKSDLTDQVASSELSTKEKMDVYDKIQNLQETAMKERLLEKMIIALGYEDALVRADGSKVRISVKTVEKEHDKAAANDIIRLVQDEIGDMQVGTVEFQAAAKQ</sequence>
<keyword evidence="1" id="KW-0472">Membrane</keyword>
<dbReference type="RefSeq" id="WP_307227180.1">
    <property type="nucleotide sequence ID" value="NZ_JAUSTT010000004.1"/>
</dbReference>
<evidence type="ECO:0000256" key="1">
    <source>
        <dbReference type="SAM" id="Phobius"/>
    </source>
</evidence>
<dbReference type="Gene3D" id="1.10.287.4300">
    <property type="entry name" value="Stage III sporulation protein AH-like"/>
    <property type="match status" value="1"/>
</dbReference>
<dbReference type="InterPro" id="IPR024232">
    <property type="entry name" value="SpoIIIAH"/>
</dbReference>
<organism evidence="2 3">
    <name type="scientific">Bacillus chungangensis</name>
    <dbReference type="NCBI Taxonomy" id="587633"/>
    <lineage>
        <taxon>Bacteria</taxon>
        <taxon>Bacillati</taxon>
        <taxon>Bacillota</taxon>
        <taxon>Bacilli</taxon>
        <taxon>Bacillales</taxon>
        <taxon>Bacillaceae</taxon>
        <taxon>Bacillus</taxon>
    </lineage>
</organism>
<dbReference type="Pfam" id="PF12685">
    <property type="entry name" value="SpoIIIAH"/>
    <property type="match status" value="1"/>
</dbReference>
<keyword evidence="1" id="KW-0812">Transmembrane</keyword>
<accession>A0ABT9WPG6</accession>
<name>A0ABT9WPG6_9BACI</name>
<gene>
    <name evidence="2" type="ORF">J2S08_000973</name>
</gene>
<comment type="caution">
    <text evidence="2">The sequence shown here is derived from an EMBL/GenBank/DDBJ whole genome shotgun (WGS) entry which is preliminary data.</text>
</comment>
<protein>
    <submittedName>
        <fullName evidence="2">Stage III sporulation protein AH</fullName>
    </submittedName>
</protein>
<proteinExistence type="predicted"/>
<reference evidence="2 3" key="1">
    <citation type="submission" date="2023-07" db="EMBL/GenBank/DDBJ databases">
        <title>Genomic Encyclopedia of Type Strains, Phase IV (KMG-IV): sequencing the most valuable type-strain genomes for metagenomic binning, comparative biology and taxonomic classification.</title>
        <authorList>
            <person name="Goeker M."/>
        </authorList>
    </citation>
    <scope>NUCLEOTIDE SEQUENCE [LARGE SCALE GENOMIC DNA]</scope>
    <source>
        <strain evidence="2 3">DSM 23837</strain>
    </source>
</reference>
<dbReference type="EMBL" id="JAUSTT010000004">
    <property type="protein sequence ID" value="MDQ0175139.1"/>
    <property type="molecule type" value="Genomic_DNA"/>
</dbReference>
<evidence type="ECO:0000313" key="3">
    <source>
        <dbReference type="Proteomes" id="UP001223586"/>
    </source>
</evidence>
<dbReference type="Proteomes" id="UP001223586">
    <property type="component" value="Unassembled WGS sequence"/>
</dbReference>
<keyword evidence="1" id="KW-1133">Transmembrane helix</keyword>
<feature type="transmembrane region" description="Helical" evidence="1">
    <location>
        <begin position="7"/>
        <end position="26"/>
    </location>
</feature>